<dbReference type="Pfam" id="PF08059">
    <property type="entry name" value="SEP"/>
    <property type="match status" value="1"/>
</dbReference>
<dbReference type="AlphaFoldDB" id="A0AAD7NNW2"/>
<dbReference type="InterPro" id="IPR036241">
    <property type="entry name" value="NSFL1C_SEP_dom_sf"/>
</dbReference>
<dbReference type="EMBL" id="JARKIB010000018">
    <property type="protein sequence ID" value="KAJ7769374.1"/>
    <property type="molecule type" value="Genomic_DNA"/>
</dbReference>
<dbReference type="Gene3D" id="3.30.420.210">
    <property type="entry name" value="SEP domain"/>
    <property type="match status" value="1"/>
</dbReference>
<feature type="domain" description="SEP" evidence="2">
    <location>
        <begin position="78"/>
        <end position="115"/>
    </location>
</feature>
<reference evidence="3" key="1">
    <citation type="submission" date="2023-03" db="EMBL/GenBank/DDBJ databases">
        <title>Massive genome expansion in bonnet fungi (Mycena s.s.) driven by repeated elements and novel gene families across ecological guilds.</title>
        <authorList>
            <consortium name="Lawrence Berkeley National Laboratory"/>
            <person name="Harder C.B."/>
            <person name="Miyauchi S."/>
            <person name="Viragh M."/>
            <person name="Kuo A."/>
            <person name="Thoen E."/>
            <person name="Andreopoulos B."/>
            <person name="Lu D."/>
            <person name="Skrede I."/>
            <person name="Drula E."/>
            <person name="Henrissat B."/>
            <person name="Morin E."/>
            <person name="Kohler A."/>
            <person name="Barry K."/>
            <person name="LaButti K."/>
            <person name="Morin E."/>
            <person name="Salamov A."/>
            <person name="Lipzen A."/>
            <person name="Mereny Z."/>
            <person name="Hegedus B."/>
            <person name="Baldrian P."/>
            <person name="Stursova M."/>
            <person name="Weitz H."/>
            <person name="Taylor A."/>
            <person name="Grigoriev I.V."/>
            <person name="Nagy L.G."/>
            <person name="Martin F."/>
            <person name="Kauserud H."/>
        </authorList>
    </citation>
    <scope>NUCLEOTIDE SEQUENCE</scope>
    <source>
        <strain evidence="3">CBHHK182m</strain>
    </source>
</reference>
<comment type="caution">
    <text evidence="3">The sequence shown here is derived from an EMBL/GenBank/DDBJ whole genome shotgun (WGS) entry which is preliminary data.</text>
</comment>
<dbReference type="Proteomes" id="UP001215598">
    <property type="component" value="Unassembled WGS sequence"/>
</dbReference>
<gene>
    <name evidence="3" type="ORF">B0H16DRAFT_1517656</name>
</gene>
<evidence type="ECO:0000313" key="3">
    <source>
        <dbReference type="EMBL" id="KAJ7769374.1"/>
    </source>
</evidence>
<evidence type="ECO:0000313" key="4">
    <source>
        <dbReference type="Proteomes" id="UP001215598"/>
    </source>
</evidence>
<dbReference type="InterPro" id="IPR012989">
    <property type="entry name" value="SEP_domain"/>
</dbReference>
<keyword evidence="4" id="KW-1185">Reference proteome</keyword>
<name>A0AAD7NNW2_9AGAR</name>
<protein>
    <recommendedName>
        <fullName evidence="2">SEP domain-containing protein</fullName>
    </recommendedName>
</protein>
<sequence length="115" mass="12234">MVTLRDMQAAASAAGQAGRELLRCATETSACRAALAPSASQSSAFPGGSHTLGSDEVPSSYIPDPNALSDLIFPTLIPVNRSLTFWRDGFSIEEEPPMWYDDCADAEVLRAINEG</sequence>
<proteinExistence type="predicted"/>
<evidence type="ECO:0000256" key="1">
    <source>
        <dbReference type="SAM" id="MobiDB-lite"/>
    </source>
</evidence>
<evidence type="ECO:0000259" key="2">
    <source>
        <dbReference type="PROSITE" id="PS51399"/>
    </source>
</evidence>
<dbReference type="SUPFAM" id="SSF102848">
    <property type="entry name" value="NSFL1 (p97 ATPase) cofactor p47, SEP domain"/>
    <property type="match status" value="1"/>
</dbReference>
<accession>A0AAD7NNW2</accession>
<dbReference type="PROSITE" id="PS51399">
    <property type="entry name" value="SEP"/>
    <property type="match status" value="1"/>
</dbReference>
<organism evidence="3 4">
    <name type="scientific">Mycena metata</name>
    <dbReference type="NCBI Taxonomy" id="1033252"/>
    <lineage>
        <taxon>Eukaryota</taxon>
        <taxon>Fungi</taxon>
        <taxon>Dikarya</taxon>
        <taxon>Basidiomycota</taxon>
        <taxon>Agaricomycotina</taxon>
        <taxon>Agaricomycetes</taxon>
        <taxon>Agaricomycetidae</taxon>
        <taxon>Agaricales</taxon>
        <taxon>Marasmiineae</taxon>
        <taxon>Mycenaceae</taxon>
        <taxon>Mycena</taxon>
    </lineage>
</organism>
<feature type="region of interest" description="Disordered" evidence="1">
    <location>
        <begin position="38"/>
        <end position="58"/>
    </location>
</feature>
<feature type="compositionally biased region" description="Low complexity" evidence="1">
    <location>
        <begin position="38"/>
        <end position="49"/>
    </location>
</feature>